<organism evidence="2 3">
    <name type="scientific">Hyalella azteca</name>
    <name type="common">Amphipod</name>
    <dbReference type="NCBI Taxonomy" id="294128"/>
    <lineage>
        <taxon>Eukaryota</taxon>
        <taxon>Metazoa</taxon>
        <taxon>Ecdysozoa</taxon>
        <taxon>Arthropoda</taxon>
        <taxon>Crustacea</taxon>
        <taxon>Multicrustacea</taxon>
        <taxon>Malacostraca</taxon>
        <taxon>Eumalacostraca</taxon>
        <taxon>Peracarida</taxon>
        <taxon>Amphipoda</taxon>
        <taxon>Senticaudata</taxon>
        <taxon>Talitrida</taxon>
        <taxon>Talitroidea</taxon>
        <taxon>Hyalellidae</taxon>
        <taxon>Hyalella</taxon>
    </lineage>
</organism>
<dbReference type="InterPro" id="IPR007111">
    <property type="entry name" value="NACHT_NTPase"/>
</dbReference>
<dbReference type="OrthoDB" id="6350458at2759"/>
<dbReference type="PROSITE" id="PS50837">
    <property type="entry name" value="NACHT"/>
    <property type="match status" value="1"/>
</dbReference>
<dbReference type="GeneID" id="125178868"/>
<dbReference type="PANTHER" id="PTHR46312">
    <property type="entry name" value="NACHT DOMAIN-CONTAINING PROTEIN"/>
    <property type="match status" value="1"/>
</dbReference>
<name>A0A979FU67_HYAAZ</name>
<feature type="domain" description="NACHT" evidence="1">
    <location>
        <begin position="136"/>
        <end position="259"/>
    </location>
</feature>
<accession>A0A979FU67</accession>
<evidence type="ECO:0000259" key="1">
    <source>
        <dbReference type="PROSITE" id="PS50837"/>
    </source>
</evidence>
<protein>
    <submittedName>
        <fullName evidence="3">Uncharacterized protein LOC125178868</fullName>
    </submittedName>
</protein>
<dbReference type="Pfam" id="PF05729">
    <property type="entry name" value="NACHT"/>
    <property type="match status" value="1"/>
</dbReference>
<sequence>MRNDVMHEVAGDAVNPMKFDEIVKALHDVIDEAGNVYSIPVDEVMSLKTQVDGMWDEVRTDNEKAKAYCCFFLHTFGKKEAKVMWEAMLSEETLLFSEDKVERSKVFHSMELTIQKPGLQAGRISYKELLCNTDKKFILISGASGSGKSTLVKNLVIQFHGISDANVEMINLKSFSLILIYECRNRSIKQFSAVVHQNFKNVCLKLGPETVVQAITHSNPIILVDGYDECHEDSFEVVDQLVNEMKYHECRVIITTRPSHFEELKNHLKQKLVAFQDYEISEISDIEDQKRFLEKYEKHVNPHAHEVVKTFSSLERKIQELFVHPIYLVLFCQLVWNFPERINNWTSHAAVAHDIYRLYRKMIESKLASYSIVDKDGLVDDFFRDVANFSLQTIAENLVVFSEEQVGELKSSFRKTLGEYGARSKLDPKALLGVVLKMKRHLNDFDSCTYFFHHKSIQELFASKSVIKELRKKKCLPSVLQGESHASQNLQGVLACVLIELSAVENSNVFKRNWHRLKDAAKAVGADKKFWQQVLLSSPHSQQVAKETARVYMAHNKEWYIGSGRDAATVALLLLHQQPARLCASLLDAPAPESWRQVAQTFKRVLELRLLSEVDDSRPCDHMLEALSSSRCCVVVVFAKGTF</sequence>
<dbReference type="SUPFAM" id="SSF52540">
    <property type="entry name" value="P-loop containing nucleoside triphosphate hydrolases"/>
    <property type="match status" value="1"/>
</dbReference>
<evidence type="ECO:0000313" key="3">
    <source>
        <dbReference type="RefSeq" id="XP_047739594.1"/>
    </source>
</evidence>
<gene>
    <name evidence="3" type="primary">LOC125178868</name>
</gene>
<dbReference type="Proteomes" id="UP000694843">
    <property type="component" value="Unplaced"/>
</dbReference>
<dbReference type="RefSeq" id="XP_047739594.1">
    <property type="nucleotide sequence ID" value="XM_047883638.1"/>
</dbReference>
<dbReference type="Gene3D" id="3.40.50.300">
    <property type="entry name" value="P-loop containing nucleotide triphosphate hydrolases"/>
    <property type="match status" value="1"/>
</dbReference>
<dbReference type="AlphaFoldDB" id="A0A979FU67"/>
<dbReference type="KEGG" id="hazt:125178868"/>
<proteinExistence type="predicted"/>
<keyword evidence="2" id="KW-1185">Reference proteome</keyword>
<dbReference type="InterPro" id="IPR027417">
    <property type="entry name" value="P-loop_NTPase"/>
</dbReference>
<reference evidence="3" key="1">
    <citation type="submission" date="2025-08" db="UniProtKB">
        <authorList>
            <consortium name="RefSeq"/>
        </authorList>
    </citation>
    <scope>IDENTIFICATION</scope>
    <source>
        <tissue evidence="3">Whole organism</tissue>
    </source>
</reference>
<evidence type="ECO:0000313" key="2">
    <source>
        <dbReference type="Proteomes" id="UP000694843"/>
    </source>
</evidence>
<dbReference type="PANTHER" id="PTHR46312:SF2">
    <property type="entry name" value="NUCLEOTIDE-BINDING OLIGOMERIZATION DOMAIN-CONTAINING PROTEIN 2-LIKE"/>
    <property type="match status" value="1"/>
</dbReference>